<dbReference type="PANTHER" id="PTHR10683">
    <property type="entry name" value="TRANSALDOLASE"/>
    <property type="match status" value="1"/>
</dbReference>
<dbReference type="GO" id="GO:0005975">
    <property type="term" value="P:carbohydrate metabolic process"/>
    <property type="evidence" value="ECO:0007669"/>
    <property type="project" value="InterPro"/>
</dbReference>
<dbReference type="PATRIC" id="fig|907348.3.peg.1062"/>
<keyword evidence="3" id="KW-1185">Reference proteome</keyword>
<dbReference type="OrthoDB" id="9807051at2"/>
<reference evidence="2 3" key="1">
    <citation type="submission" date="2011-09" db="EMBL/GenBank/DDBJ databases">
        <title>The draft genome of Treponema saccharophilum DSM 2985.</title>
        <authorList>
            <consortium name="US DOE Joint Genome Institute (JGI-PGF)"/>
            <person name="Lucas S."/>
            <person name="Copeland A."/>
            <person name="Lapidus A."/>
            <person name="Glavina del Rio T."/>
            <person name="Dalin E."/>
            <person name="Tice H."/>
            <person name="Bruce D."/>
            <person name="Goodwin L."/>
            <person name="Pitluck S."/>
            <person name="Peters L."/>
            <person name="Kyrpides N."/>
            <person name="Mavromatis K."/>
            <person name="Ivanova N."/>
            <person name="Markowitz V."/>
            <person name="Cheng J.-F."/>
            <person name="Hugenholtz P."/>
            <person name="Woyke T."/>
            <person name="Wu D."/>
            <person name="Gronow S."/>
            <person name="Wellnitz S."/>
            <person name="Brambilla E."/>
            <person name="Klenk H.-P."/>
            <person name="Eisen J.A."/>
        </authorList>
    </citation>
    <scope>NUCLEOTIDE SEQUENCE [LARGE SCALE GENOMIC DNA]</scope>
    <source>
        <strain evidence="2 3">DSM 2985</strain>
    </source>
</reference>
<organism evidence="2 3">
    <name type="scientific">Treponema saccharophilum DSM 2985</name>
    <dbReference type="NCBI Taxonomy" id="907348"/>
    <lineage>
        <taxon>Bacteria</taxon>
        <taxon>Pseudomonadati</taxon>
        <taxon>Spirochaetota</taxon>
        <taxon>Spirochaetia</taxon>
        <taxon>Spirochaetales</taxon>
        <taxon>Treponemataceae</taxon>
        <taxon>Treponema</taxon>
    </lineage>
</organism>
<dbReference type="InterPro" id="IPR001585">
    <property type="entry name" value="TAL/FSA"/>
</dbReference>
<dbReference type="SUPFAM" id="SSF51569">
    <property type="entry name" value="Aldolase"/>
    <property type="match status" value="1"/>
</dbReference>
<proteinExistence type="predicted"/>
<dbReference type="Proteomes" id="UP000003571">
    <property type="component" value="Unassembled WGS sequence"/>
</dbReference>
<dbReference type="Gene3D" id="3.20.20.70">
    <property type="entry name" value="Aldolase class I"/>
    <property type="match status" value="1"/>
</dbReference>
<dbReference type="Pfam" id="PF00923">
    <property type="entry name" value="TAL_FSA"/>
    <property type="match status" value="1"/>
</dbReference>
<dbReference type="InterPro" id="IPR011861">
    <property type="entry name" value="Transald_staph-type"/>
</dbReference>
<gene>
    <name evidence="2" type="ORF">TresaDRAFT_1594</name>
</gene>
<protein>
    <submittedName>
        <fullName evidence="2">Transaldolase</fullName>
    </submittedName>
</protein>
<dbReference type="EMBL" id="AGRW01000041">
    <property type="protein sequence ID" value="EIC02330.1"/>
    <property type="molecule type" value="Genomic_DNA"/>
</dbReference>
<dbReference type="NCBIfam" id="TIGR02134">
    <property type="entry name" value="transald_staph"/>
    <property type="match status" value="1"/>
</dbReference>
<dbReference type="InterPro" id="IPR013785">
    <property type="entry name" value="Aldolase_TIM"/>
</dbReference>
<name>H7EJG9_9SPIR</name>
<dbReference type="AlphaFoldDB" id="H7EJG9"/>
<dbReference type="RefSeq" id="WP_002703486.1">
    <property type="nucleotide sequence ID" value="NZ_AGRW01000041.1"/>
</dbReference>
<evidence type="ECO:0000256" key="1">
    <source>
        <dbReference type="ARBA" id="ARBA00023270"/>
    </source>
</evidence>
<dbReference type="eggNOG" id="COG0176">
    <property type="taxonomic scope" value="Bacteria"/>
</dbReference>
<evidence type="ECO:0000313" key="3">
    <source>
        <dbReference type="Proteomes" id="UP000003571"/>
    </source>
</evidence>
<dbReference type="PANTHER" id="PTHR10683:SF40">
    <property type="entry name" value="FRUCTOSE-6-PHOSPHATE ALDOLASE 1-RELATED"/>
    <property type="match status" value="1"/>
</dbReference>
<dbReference type="STRING" id="907348.TresaDRAFT_1594"/>
<sequence length="239" mass="25695">MTFKDLKVAVYADGADIEGMKAMYASGYVKGFTTNPSLMKKAGVKDYVSFAKDVVKAIPDLPLSFEVFGDDFETMEKEAKVIAALGKNVFVKIPIMLTDMTSTAPLIKKLSAAGIQLNVTAVFTAEQVQEAVDSFAEGTRNIVSVFAGRLADTGNDPVPLVKETVRICRTKPGTMSLWASTREVYNVMQADELGCDIITAPNSVIEKLGGMGKTPIQGSRDTVLTFAKDIQSLGFSILS</sequence>
<keyword evidence="1" id="KW-0704">Schiff base</keyword>
<evidence type="ECO:0000313" key="2">
    <source>
        <dbReference type="EMBL" id="EIC02330.1"/>
    </source>
</evidence>
<accession>H7EJG9</accession>
<comment type="caution">
    <text evidence="2">The sequence shown here is derived from an EMBL/GenBank/DDBJ whole genome shotgun (WGS) entry which is preliminary data.</text>
</comment>